<accession>A0A1G4I4H9</accession>
<comment type="caution">
    <text evidence="1">The sequence shown here is derived from an EMBL/GenBank/DDBJ whole genome shotgun (WGS) entry which is preliminary data.</text>
</comment>
<organism evidence="1 2">
    <name type="scientific">Trypanosoma equiperdum</name>
    <dbReference type="NCBI Taxonomy" id="5694"/>
    <lineage>
        <taxon>Eukaryota</taxon>
        <taxon>Discoba</taxon>
        <taxon>Euglenozoa</taxon>
        <taxon>Kinetoplastea</taxon>
        <taxon>Metakinetoplastina</taxon>
        <taxon>Trypanosomatida</taxon>
        <taxon>Trypanosomatidae</taxon>
        <taxon>Trypanosoma</taxon>
    </lineage>
</organism>
<name>A0A1G4I4H9_TRYEQ</name>
<dbReference type="Proteomes" id="UP000195570">
    <property type="component" value="Unassembled WGS sequence"/>
</dbReference>
<keyword evidence="2" id="KW-1185">Reference proteome</keyword>
<reference evidence="1" key="1">
    <citation type="submission" date="2016-09" db="EMBL/GenBank/DDBJ databases">
        <authorList>
            <person name="Hebert L."/>
            <person name="Moumen B."/>
        </authorList>
    </citation>
    <scope>NUCLEOTIDE SEQUENCE [LARGE SCALE GENOMIC DNA]</scope>
    <source>
        <strain evidence="1">OVI</strain>
    </source>
</reference>
<gene>
    <name evidence="1" type="ORF">TEOVI_000906100</name>
</gene>
<evidence type="ECO:0000313" key="1">
    <source>
        <dbReference type="EMBL" id="SCU66749.1"/>
    </source>
</evidence>
<dbReference type="VEuPathDB" id="TriTrypDB:TEOVI_000906100"/>
<proteinExistence type="predicted"/>
<sequence length="239" mass="27123">MSLASVPCTQFLVLRHWKAPAVISLVWLKYPITITNRNETVTSWALQTFESVTVQHHEVMSPGFWRTVFAAKGKRRTTTFASDRGAYLRFTTPTKVLTTSTDCINFETNHAYRKITSVLACAFSGTNRNHTHTIQTRRKLFCDFVTPHPLSKVTERFPVLECEESLFGKTLQTSLCFHWFGTELWKTETFLIYQIAVGKVVFSRHRSSGASPKGGCECNSSVEYKTNGIFLQEACACMQ</sequence>
<dbReference type="GeneID" id="92382995"/>
<protein>
    <submittedName>
        <fullName evidence="1">Uncharacterized protein</fullName>
    </submittedName>
</protein>
<dbReference type="AlphaFoldDB" id="A0A1G4I4H9"/>
<dbReference type="RefSeq" id="XP_067078154.1">
    <property type="nucleotide sequence ID" value="XM_067222053.1"/>
</dbReference>
<evidence type="ECO:0000313" key="2">
    <source>
        <dbReference type="Proteomes" id="UP000195570"/>
    </source>
</evidence>
<dbReference type="EMBL" id="CZPT02000613">
    <property type="protein sequence ID" value="SCU66749.1"/>
    <property type="molecule type" value="Genomic_DNA"/>
</dbReference>